<organism evidence="2 3">
    <name type="scientific">Allorhodopirellula solitaria</name>
    <dbReference type="NCBI Taxonomy" id="2527987"/>
    <lineage>
        <taxon>Bacteria</taxon>
        <taxon>Pseudomonadati</taxon>
        <taxon>Planctomycetota</taxon>
        <taxon>Planctomycetia</taxon>
        <taxon>Pirellulales</taxon>
        <taxon>Pirellulaceae</taxon>
        <taxon>Allorhodopirellula</taxon>
    </lineage>
</organism>
<comment type="caution">
    <text evidence="2">The sequence shown here is derived from an EMBL/GenBank/DDBJ whole genome shotgun (WGS) entry which is preliminary data.</text>
</comment>
<reference evidence="2 3" key="1">
    <citation type="submission" date="2019-02" db="EMBL/GenBank/DDBJ databases">
        <title>Deep-cultivation of Planctomycetes and their phenomic and genomic characterization uncovers novel biology.</title>
        <authorList>
            <person name="Wiegand S."/>
            <person name="Jogler M."/>
            <person name="Boedeker C."/>
            <person name="Pinto D."/>
            <person name="Vollmers J."/>
            <person name="Rivas-Marin E."/>
            <person name="Kohn T."/>
            <person name="Peeters S.H."/>
            <person name="Heuer A."/>
            <person name="Rast P."/>
            <person name="Oberbeckmann S."/>
            <person name="Bunk B."/>
            <person name="Jeske O."/>
            <person name="Meyerdierks A."/>
            <person name="Storesund J.E."/>
            <person name="Kallscheuer N."/>
            <person name="Luecker S."/>
            <person name="Lage O.M."/>
            <person name="Pohl T."/>
            <person name="Merkel B.J."/>
            <person name="Hornburger P."/>
            <person name="Mueller R.-W."/>
            <person name="Bruemmer F."/>
            <person name="Labrenz M."/>
            <person name="Spormann A.M."/>
            <person name="Op Den Camp H."/>
            <person name="Overmann J."/>
            <person name="Amann R."/>
            <person name="Jetten M.S.M."/>
            <person name="Mascher T."/>
            <person name="Medema M.H."/>
            <person name="Devos D.P."/>
            <person name="Kaster A.-K."/>
            <person name="Ovreas L."/>
            <person name="Rohde M."/>
            <person name="Galperin M.Y."/>
            <person name="Jogler C."/>
        </authorList>
    </citation>
    <scope>NUCLEOTIDE SEQUENCE [LARGE SCALE GENOMIC DNA]</scope>
    <source>
        <strain evidence="2 3">CA85</strain>
    </source>
</reference>
<dbReference type="EMBL" id="SJPK01000004">
    <property type="protein sequence ID" value="TWT67105.1"/>
    <property type="molecule type" value="Genomic_DNA"/>
</dbReference>
<proteinExistence type="predicted"/>
<feature type="region of interest" description="Disordered" evidence="1">
    <location>
        <begin position="152"/>
        <end position="172"/>
    </location>
</feature>
<name>A0A5C5XYT9_9BACT</name>
<protein>
    <submittedName>
        <fullName evidence="2">Uncharacterized protein</fullName>
    </submittedName>
</protein>
<dbReference type="Proteomes" id="UP000318053">
    <property type="component" value="Unassembled WGS sequence"/>
</dbReference>
<keyword evidence="3" id="KW-1185">Reference proteome</keyword>
<sequence>MMSSMARNKSQNKQKKKKQSKTPKPRRKRPTRAAAVTVDQKLSRVRPNAYPDETAEDRAVFDAHALAKLPPETADQVKLVREALELVAMGQDVDAEQKLSGIPRRSPLSDWRLFVRGLTQWYRGETDAAAATFARLDPDRRPGRIAETLRHADTLPADSPPSEAPPTAESECDPVLVSGAKLVHRIRCERADLEAAKKELTRPEQLPDAEDIDIPEGFPGPRQLQWLLEFSQSSLRHEPELVFTLFNNLVRFVASTPLASLLDSVTERVNGPSYDPSHDLLRSLYYRKFEDAEAEIESFRKKYIASLKNNRSVPPPVARALEAELFLMAARDEQEFDSPMQMFPFGMQEAADGQLINQYFTAATKAYPAHAEAHSEYVGWLRSQADVRNQTKAKQKAIATDLAVAMQHWAAGCPDAIEPRLWLVDYFLENEELERAEPHVRFLADSRNVDLRVQATQWKWHLLEAMRLCRRKAWMHGAEEQLDAAEKIWPLWLSRDWLPYLHAALAIRRGDTDRYETLRQQIRDSWKTDCVDDYRLADAVMMLGAAQRMRVPAAELKPLRQPVEEALKGRENLSNTALLRAGHFFVELFRAGLVYPAYRMHGSKFADELVARLRGGQLRKGADTEGPDFWPAIFWLAQSRVFYENSKVRLPQVLMQLDAPEKIAAIIVHTDVERSSRWLSDASGELLDELEAAIPEETDTYLKYWYKQVLTKAKEKQAASESSLFGGGILDRIAAMMSDHELDNEDEDEDY</sequence>
<evidence type="ECO:0000256" key="1">
    <source>
        <dbReference type="SAM" id="MobiDB-lite"/>
    </source>
</evidence>
<feature type="compositionally biased region" description="Basic residues" evidence="1">
    <location>
        <begin position="10"/>
        <end position="31"/>
    </location>
</feature>
<dbReference type="AlphaFoldDB" id="A0A5C5XYT9"/>
<evidence type="ECO:0000313" key="2">
    <source>
        <dbReference type="EMBL" id="TWT67105.1"/>
    </source>
</evidence>
<feature type="region of interest" description="Disordered" evidence="1">
    <location>
        <begin position="1"/>
        <end position="53"/>
    </location>
</feature>
<evidence type="ECO:0000313" key="3">
    <source>
        <dbReference type="Proteomes" id="UP000318053"/>
    </source>
</evidence>
<accession>A0A5C5XYT9</accession>
<gene>
    <name evidence="2" type="ORF">CA85_19510</name>
</gene>